<comment type="caution">
    <text evidence="3">The sequence shown here is derived from an EMBL/GenBank/DDBJ whole genome shotgun (WGS) entry which is preliminary data.</text>
</comment>
<evidence type="ECO:0000256" key="1">
    <source>
        <dbReference type="ARBA" id="ARBA00007734"/>
    </source>
</evidence>
<dbReference type="CDD" id="cd13403">
    <property type="entry name" value="MLTF-like"/>
    <property type="match status" value="1"/>
</dbReference>
<protein>
    <submittedName>
        <fullName evidence="3">Transglycosylase SLT domain-containing protein</fullName>
    </submittedName>
</protein>
<dbReference type="RefSeq" id="WP_206371500.1">
    <property type="nucleotide sequence ID" value="NZ_CAWPTM010000095.1"/>
</dbReference>
<comment type="similarity">
    <text evidence="1">Belongs to the transglycosylase Slt family.</text>
</comment>
<dbReference type="InterPro" id="IPR008258">
    <property type="entry name" value="Transglycosylase_SLT_dom_1"/>
</dbReference>
<dbReference type="Pfam" id="PF01464">
    <property type="entry name" value="SLT"/>
    <property type="match status" value="1"/>
</dbReference>
<dbReference type="SUPFAM" id="SSF53955">
    <property type="entry name" value="Lysozyme-like"/>
    <property type="match status" value="1"/>
</dbReference>
<gene>
    <name evidence="3" type="ORF">JYA62_17700</name>
</gene>
<proteinExistence type="inferred from homology"/>
<reference evidence="3 4" key="1">
    <citation type="submission" date="2021-02" db="EMBL/GenBank/DDBJ databases">
        <title>Draft Genome Sequences of 5 Vibrio neptunius Strains Isolated From of Bivalve Hatcheries.</title>
        <authorList>
            <person name="Galvis F."/>
            <person name="Barja J.L."/>
            <person name="Lemos M.L."/>
            <person name="Balado M."/>
        </authorList>
    </citation>
    <scope>NUCLEOTIDE SEQUENCE [LARGE SCALE GENOMIC DNA]</scope>
    <source>
        <strain evidence="3 4">PP-145.98</strain>
    </source>
</reference>
<evidence type="ECO:0000313" key="4">
    <source>
        <dbReference type="Proteomes" id="UP000779070"/>
    </source>
</evidence>
<accession>A0ABS3A665</accession>
<sequence>MEDWELEFSDPKSMYEALVAQRAKSDRLYDALNYVYEGGYLRDEADEKARWGLGLEVENEQEIAALSRANSQHSHVKRQFISNQGALSPWDDLYKRYAAAPFDWLWLAAQSAIESNFKPNAVSRAGAQGLIQLMPETAKEVGVSDSFNPAQNIRGGAEYNRRQYQRWNHLSSKDALAFTFASYNAGAGHVIDARKLARQDGANPNKWFTTPNSKGVEDYIVLLKKAAYYKQPIVRHGYCRGSETRQYVRKIFAKHQEFQELQNGHT</sequence>
<dbReference type="EMBL" id="JAFHLB010000026">
    <property type="protein sequence ID" value="MBN3579495.1"/>
    <property type="molecule type" value="Genomic_DNA"/>
</dbReference>
<dbReference type="Gene3D" id="1.10.530.10">
    <property type="match status" value="1"/>
</dbReference>
<dbReference type="InterPro" id="IPR023346">
    <property type="entry name" value="Lysozyme-like_dom_sf"/>
</dbReference>
<feature type="domain" description="Transglycosylase SLT" evidence="2">
    <location>
        <begin position="112"/>
        <end position="200"/>
    </location>
</feature>
<dbReference type="PANTHER" id="PTHR37423">
    <property type="entry name" value="SOLUBLE LYTIC MUREIN TRANSGLYCOSYLASE-RELATED"/>
    <property type="match status" value="1"/>
</dbReference>
<organism evidence="3 4">
    <name type="scientific">Vibrio neptunius</name>
    <dbReference type="NCBI Taxonomy" id="170651"/>
    <lineage>
        <taxon>Bacteria</taxon>
        <taxon>Pseudomonadati</taxon>
        <taxon>Pseudomonadota</taxon>
        <taxon>Gammaproteobacteria</taxon>
        <taxon>Vibrionales</taxon>
        <taxon>Vibrionaceae</taxon>
        <taxon>Vibrio</taxon>
    </lineage>
</organism>
<evidence type="ECO:0000259" key="2">
    <source>
        <dbReference type="Pfam" id="PF01464"/>
    </source>
</evidence>
<name>A0ABS3A665_9VIBR</name>
<keyword evidence="4" id="KW-1185">Reference proteome</keyword>
<dbReference type="Proteomes" id="UP000779070">
    <property type="component" value="Unassembled WGS sequence"/>
</dbReference>
<evidence type="ECO:0000313" key="3">
    <source>
        <dbReference type="EMBL" id="MBN3579495.1"/>
    </source>
</evidence>
<dbReference type="PANTHER" id="PTHR37423:SF2">
    <property type="entry name" value="MEMBRANE-BOUND LYTIC MUREIN TRANSGLYCOSYLASE C"/>
    <property type="match status" value="1"/>
</dbReference>